<dbReference type="KEGG" id="elm:ELI_1564"/>
<dbReference type="Proteomes" id="UP000006873">
    <property type="component" value="Chromosome"/>
</dbReference>
<name>E3GLH7_9FIRM</name>
<accession>E3GLH7</accession>
<gene>
    <name evidence="1" type="ordered locus">ELI_1564</name>
</gene>
<sequence>MKFEFKKRLKSFSVLQSALKLFILKGRRQVSLRRFIKIGIILHY</sequence>
<evidence type="ECO:0000313" key="2">
    <source>
        <dbReference type="Proteomes" id="UP000006873"/>
    </source>
</evidence>
<organism evidence="1 2">
    <name type="scientific">Eubacterium callanderi</name>
    <dbReference type="NCBI Taxonomy" id="53442"/>
    <lineage>
        <taxon>Bacteria</taxon>
        <taxon>Bacillati</taxon>
        <taxon>Bacillota</taxon>
        <taxon>Clostridia</taxon>
        <taxon>Eubacteriales</taxon>
        <taxon>Eubacteriaceae</taxon>
        <taxon>Eubacterium</taxon>
    </lineage>
</organism>
<evidence type="ECO:0000313" key="1">
    <source>
        <dbReference type="EMBL" id="ADO36550.1"/>
    </source>
</evidence>
<reference evidence="1 2" key="2">
    <citation type="journal article" date="2011" name="J. Bacteriol.">
        <title>Complete genome sequence of a carbon monoxide-utilizing acetogen, Eubacterium limosum KIST612.</title>
        <authorList>
            <person name="Roh H."/>
            <person name="Ko H.J."/>
            <person name="Kim D."/>
            <person name="Choi D.G."/>
            <person name="Park S."/>
            <person name="Kim S."/>
            <person name="Chang I.S."/>
            <person name="Choi I.G."/>
        </authorList>
    </citation>
    <scope>NUCLEOTIDE SEQUENCE [LARGE SCALE GENOMIC DNA]</scope>
    <source>
        <strain evidence="1 2">KIST612</strain>
    </source>
</reference>
<dbReference type="HOGENOM" id="CLU_3216392_0_0_9"/>
<proteinExistence type="predicted"/>
<reference key="1">
    <citation type="submission" date="2010-09" db="EMBL/GenBank/DDBJ databases">
        <authorList>
            <person name="Roh H."/>
            <person name="Ko H.-J."/>
            <person name="Kim D."/>
            <person name="Choi D.G."/>
            <person name="Park S."/>
            <person name="Kim S."/>
            <person name="Kim K.H."/>
            <person name="Chang I.S."/>
            <person name="Choi I.-G."/>
        </authorList>
    </citation>
    <scope>NUCLEOTIDE SEQUENCE</scope>
    <source>
        <strain>KIST612</strain>
    </source>
</reference>
<dbReference type="AlphaFoldDB" id="E3GLH7"/>
<keyword evidence="2" id="KW-1185">Reference proteome</keyword>
<protein>
    <submittedName>
        <fullName evidence="1">Uncharacterized protein</fullName>
    </submittedName>
</protein>
<dbReference type="EMBL" id="CP002273">
    <property type="protein sequence ID" value="ADO36550.1"/>
    <property type="molecule type" value="Genomic_DNA"/>
</dbReference>